<dbReference type="AlphaFoldDB" id="A0A3A9KCT9"/>
<reference evidence="2 3" key="1">
    <citation type="submission" date="2017-10" db="EMBL/GenBank/DDBJ databases">
        <title>Bacillus sp. nov., a halophilic bacterium isolated from a Keqin Lake.</title>
        <authorList>
            <person name="Wang H."/>
        </authorList>
    </citation>
    <scope>NUCLEOTIDE SEQUENCE [LARGE SCALE GENOMIC DNA]</scope>
    <source>
        <strain evidence="2 3">KCTC 13187</strain>
    </source>
</reference>
<evidence type="ECO:0000256" key="1">
    <source>
        <dbReference type="SAM" id="MobiDB-lite"/>
    </source>
</evidence>
<feature type="region of interest" description="Disordered" evidence="1">
    <location>
        <begin position="133"/>
        <end position="159"/>
    </location>
</feature>
<sequence>MAVLLDRTNDDLLEQSGAGIVQGEITDISYEENTLVEKDVIHASATTSVSLTIQTFDGDEITYSISPELLVQYDKRFIRADQLRVDDIVTLVVQEDKVVEANLVDEENVNTTSNIVELERVEKEELKIKYKNKKSKMEAEIETEKDDEKAKVKGEEAIK</sequence>
<name>A0A3A9KCT9_9BACI</name>
<accession>A0A3A9KCT9</accession>
<proteinExistence type="predicted"/>
<organism evidence="2 3">
    <name type="scientific">Salipaludibacillus neizhouensis</name>
    <dbReference type="NCBI Taxonomy" id="885475"/>
    <lineage>
        <taxon>Bacteria</taxon>
        <taxon>Bacillati</taxon>
        <taxon>Bacillota</taxon>
        <taxon>Bacilli</taxon>
        <taxon>Bacillales</taxon>
        <taxon>Bacillaceae</taxon>
    </lineage>
</organism>
<dbReference type="Proteomes" id="UP000281498">
    <property type="component" value="Unassembled WGS sequence"/>
</dbReference>
<keyword evidence="3" id="KW-1185">Reference proteome</keyword>
<feature type="compositionally biased region" description="Basic and acidic residues" evidence="1">
    <location>
        <begin position="146"/>
        <end position="159"/>
    </location>
</feature>
<evidence type="ECO:0000313" key="2">
    <source>
        <dbReference type="EMBL" id="RKL68352.1"/>
    </source>
</evidence>
<comment type="caution">
    <text evidence="2">The sequence shown here is derived from an EMBL/GenBank/DDBJ whole genome shotgun (WGS) entry which is preliminary data.</text>
</comment>
<gene>
    <name evidence="2" type="ORF">CR203_07680</name>
</gene>
<dbReference type="RefSeq" id="WP_110938692.1">
    <property type="nucleotide sequence ID" value="NZ_KZ614147.1"/>
</dbReference>
<evidence type="ECO:0000313" key="3">
    <source>
        <dbReference type="Proteomes" id="UP000281498"/>
    </source>
</evidence>
<protein>
    <submittedName>
        <fullName evidence="2">Uncharacterized protein</fullName>
    </submittedName>
</protein>
<dbReference type="EMBL" id="PDOE01000002">
    <property type="protein sequence ID" value="RKL68352.1"/>
    <property type="molecule type" value="Genomic_DNA"/>
</dbReference>